<dbReference type="GO" id="GO:0016279">
    <property type="term" value="F:protein-lysine N-methyltransferase activity"/>
    <property type="evidence" value="ECO:0007669"/>
    <property type="project" value="TreeGrafter"/>
</dbReference>
<reference evidence="6" key="1">
    <citation type="submission" date="2021-11" db="EMBL/GenBank/DDBJ databases">
        <authorList>
            <consortium name="Genoscope - CEA"/>
            <person name="William W."/>
        </authorList>
    </citation>
    <scope>NUCLEOTIDE SEQUENCE</scope>
</reference>
<dbReference type="AlphaFoldDB" id="A0A8J2X1N0"/>
<keyword evidence="7" id="KW-1185">Reference proteome</keyword>
<keyword evidence="1" id="KW-0489">Methyltransferase</keyword>
<evidence type="ECO:0000256" key="4">
    <source>
        <dbReference type="ARBA" id="ARBA00041867"/>
    </source>
</evidence>
<dbReference type="PANTHER" id="PTHR43648">
    <property type="entry name" value="ELECTRON TRANSFER FLAVOPROTEIN BETA SUBUNIT LYSINE METHYLTRANSFERASE"/>
    <property type="match status" value="1"/>
</dbReference>
<dbReference type="Gene3D" id="3.40.50.150">
    <property type="entry name" value="Vaccinia Virus protein VP39"/>
    <property type="match status" value="1"/>
</dbReference>
<dbReference type="PANTHER" id="PTHR43648:SF1">
    <property type="entry name" value="ELECTRON TRANSFER FLAVOPROTEIN BETA SUBUNIT LYSINE METHYLTRANSFERASE"/>
    <property type="match status" value="1"/>
</dbReference>
<dbReference type="InterPro" id="IPR029063">
    <property type="entry name" value="SAM-dependent_MTases_sf"/>
</dbReference>
<evidence type="ECO:0000256" key="1">
    <source>
        <dbReference type="ARBA" id="ARBA00022603"/>
    </source>
</evidence>
<protein>
    <recommendedName>
        <fullName evidence="5">ETFB lysine methyltransferase</fullName>
    </recommendedName>
    <alternativeName>
        <fullName evidence="4">Protein N-lysine methyltransferase METTL20</fullName>
    </alternativeName>
</protein>
<dbReference type="EMBL" id="CAKKNE010000003">
    <property type="protein sequence ID" value="CAH0370586.1"/>
    <property type="molecule type" value="Genomic_DNA"/>
</dbReference>
<keyword evidence="2" id="KW-0808">Transferase</keyword>
<accession>A0A8J2X1N0</accession>
<sequence>MPRWRLSMLGLARALQHTTPRRLRTTLSAEAAYAELVLKTNRDADVSAESLSELLMECAGALSVSASDANAGTADEEAIFGEPPTDLDVFLDEDRWRSEAYWQSAEVRALFASESDAQAALRFVENTLGAEAVAGSKIDDLAKDVDWLAVQEAARPVVTVGELEILLPWHETSSDPSVASRQLRVEGGAAFGTGEHQTTRMCCEWLQETKFPAFYTMCDYGCGSGILALTALRFGAACAVGIDIDPDCVKAAERNRASNGFGVNEARFYLPSLDAGGDASSIAYVNKRFTSAPEGVAPFPEGELPCDVVVANILLRPLLALRDTILAKVRPGGALAMSGVRVDQVDDVLGAYASSFETAAVDREVDGWVLIACRGKL</sequence>
<dbReference type="SUPFAM" id="SSF53335">
    <property type="entry name" value="S-adenosyl-L-methionine-dependent methyltransferases"/>
    <property type="match status" value="1"/>
</dbReference>
<dbReference type="CDD" id="cd02440">
    <property type="entry name" value="AdoMet_MTases"/>
    <property type="match status" value="1"/>
</dbReference>
<evidence type="ECO:0000256" key="5">
    <source>
        <dbReference type="ARBA" id="ARBA00042266"/>
    </source>
</evidence>
<dbReference type="Pfam" id="PF06325">
    <property type="entry name" value="PrmA"/>
    <property type="match status" value="1"/>
</dbReference>
<dbReference type="OrthoDB" id="419617at2759"/>
<dbReference type="GO" id="GO:0032259">
    <property type="term" value="P:methylation"/>
    <property type="evidence" value="ECO:0007669"/>
    <property type="project" value="UniProtKB-KW"/>
</dbReference>
<comment type="similarity">
    <text evidence="3">Belongs to the methyltransferase superfamily. ETFBKMT family.</text>
</comment>
<dbReference type="Proteomes" id="UP000789595">
    <property type="component" value="Unassembled WGS sequence"/>
</dbReference>
<evidence type="ECO:0000256" key="3">
    <source>
        <dbReference type="ARBA" id="ARBA00037932"/>
    </source>
</evidence>
<gene>
    <name evidence="6" type="ORF">PECAL_3P04820</name>
</gene>
<evidence type="ECO:0000256" key="2">
    <source>
        <dbReference type="ARBA" id="ARBA00022679"/>
    </source>
</evidence>
<name>A0A8J2X1N0_9STRA</name>
<organism evidence="6 7">
    <name type="scientific">Pelagomonas calceolata</name>
    <dbReference type="NCBI Taxonomy" id="35677"/>
    <lineage>
        <taxon>Eukaryota</taxon>
        <taxon>Sar</taxon>
        <taxon>Stramenopiles</taxon>
        <taxon>Ochrophyta</taxon>
        <taxon>Pelagophyceae</taxon>
        <taxon>Pelagomonadales</taxon>
        <taxon>Pelagomonadaceae</taxon>
        <taxon>Pelagomonas</taxon>
    </lineage>
</organism>
<evidence type="ECO:0000313" key="6">
    <source>
        <dbReference type="EMBL" id="CAH0370586.1"/>
    </source>
</evidence>
<proteinExistence type="inferred from homology"/>
<evidence type="ECO:0000313" key="7">
    <source>
        <dbReference type="Proteomes" id="UP000789595"/>
    </source>
</evidence>
<comment type="caution">
    <text evidence="6">The sequence shown here is derived from an EMBL/GenBank/DDBJ whole genome shotgun (WGS) entry which is preliminary data.</text>
</comment>
<dbReference type="InterPro" id="IPR050078">
    <property type="entry name" value="Ribosomal_L11_MeTrfase_PrmA"/>
</dbReference>